<accession>A0A1H0TTG3</accession>
<dbReference type="RefSeq" id="WP_176756793.1">
    <property type="nucleotide sequence ID" value="NZ_FNJQ01000026.1"/>
</dbReference>
<evidence type="ECO:0000313" key="1">
    <source>
        <dbReference type="EMBL" id="SDP57249.1"/>
    </source>
</evidence>
<dbReference type="Proteomes" id="UP000182412">
    <property type="component" value="Unassembled WGS sequence"/>
</dbReference>
<proteinExistence type="predicted"/>
<name>A0A1H0TTG3_SELRU</name>
<organism evidence="1 2">
    <name type="scientific">Selenomonas ruminantium</name>
    <dbReference type="NCBI Taxonomy" id="971"/>
    <lineage>
        <taxon>Bacteria</taxon>
        <taxon>Bacillati</taxon>
        <taxon>Bacillota</taxon>
        <taxon>Negativicutes</taxon>
        <taxon>Selenomonadales</taxon>
        <taxon>Selenomonadaceae</taxon>
        <taxon>Selenomonas</taxon>
    </lineage>
</organism>
<sequence>MMQAHNVTSDDMEHMNEAEKAEIHVSLKISLYDDLEIQTKDIFEI</sequence>
<protein>
    <submittedName>
        <fullName evidence="1">Uncharacterized protein</fullName>
    </submittedName>
</protein>
<dbReference type="EMBL" id="FNJQ01000026">
    <property type="protein sequence ID" value="SDP57249.1"/>
    <property type="molecule type" value="Genomic_DNA"/>
</dbReference>
<evidence type="ECO:0000313" key="2">
    <source>
        <dbReference type="Proteomes" id="UP000182412"/>
    </source>
</evidence>
<gene>
    <name evidence="1" type="ORF">SAMN05216366_1268</name>
</gene>
<dbReference type="AlphaFoldDB" id="A0A1H0TTG3"/>
<reference evidence="1 2" key="1">
    <citation type="submission" date="2016-10" db="EMBL/GenBank/DDBJ databases">
        <authorList>
            <person name="de Groot N.N."/>
        </authorList>
    </citation>
    <scope>NUCLEOTIDE SEQUENCE [LARGE SCALE GENOMIC DNA]</scope>
    <source>
        <strain evidence="1 2">S137</strain>
    </source>
</reference>